<dbReference type="EMBL" id="AZHW01001010">
    <property type="protein sequence ID" value="ETW94764.1"/>
    <property type="molecule type" value="Genomic_DNA"/>
</dbReference>
<dbReference type="Gene3D" id="2.60.120.10">
    <property type="entry name" value="Jelly Rolls"/>
    <property type="match status" value="1"/>
</dbReference>
<dbReference type="GO" id="GO:0019491">
    <property type="term" value="P:ectoine biosynthetic process"/>
    <property type="evidence" value="ECO:0007669"/>
    <property type="project" value="UniProtKB-UniRule"/>
</dbReference>
<keyword evidence="10" id="KW-1185">Reference proteome</keyword>
<dbReference type="CDD" id="cd06978">
    <property type="entry name" value="cupin_EctC"/>
    <property type="match status" value="1"/>
</dbReference>
<dbReference type="InterPro" id="IPR010462">
    <property type="entry name" value="Ectoine_synth"/>
</dbReference>
<organism evidence="9 10">
    <name type="scientific">Entotheonella factor</name>
    <dbReference type="NCBI Taxonomy" id="1429438"/>
    <lineage>
        <taxon>Bacteria</taxon>
        <taxon>Pseudomonadati</taxon>
        <taxon>Nitrospinota/Tectimicrobiota group</taxon>
        <taxon>Candidatus Tectimicrobiota</taxon>
        <taxon>Candidatus Entotheonellia</taxon>
        <taxon>Candidatus Entotheonellales</taxon>
        <taxon>Candidatus Entotheonellaceae</taxon>
        <taxon>Candidatus Entotheonella</taxon>
    </lineage>
</organism>
<comment type="pathway">
    <text evidence="1 8">Amine and polyamine biosynthesis; ectoine biosynthesis; L-ectoine from L-aspartate 4-semialdehyde: step 3/3.</text>
</comment>
<comment type="similarity">
    <text evidence="2 8">Belongs to the ectoine synthase family.</text>
</comment>
<dbReference type="GO" id="GO:0033990">
    <property type="term" value="F:ectoine synthase activity"/>
    <property type="evidence" value="ECO:0007669"/>
    <property type="project" value="UniProtKB-EC"/>
</dbReference>
<dbReference type="NCBIfam" id="NF009806">
    <property type="entry name" value="PRK13290.1"/>
    <property type="match status" value="1"/>
</dbReference>
<dbReference type="PATRIC" id="fig|1429438.4.peg.6333"/>
<dbReference type="Pfam" id="PF06339">
    <property type="entry name" value="Ectoine_synth"/>
    <property type="match status" value="1"/>
</dbReference>
<dbReference type="PANTHER" id="PTHR39289:SF1">
    <property type="entry name" value="L-ECTOINE SYNTHASE"/>
    <property type="match status" value="1"/>
</dbReference>
<evidence type="ECO:0000256" key="3">
    <source>
        <dbReference type="ARBA" id="ARBA00013192"/>
    </source>
</evidence>
<evidence type="ECO:0000313" key="10">
    <source>
        <dbReference type="Proteomes" id="UP000019141"/>
    </source>
</evidence>
<evidence type="ECO:0000256" key="4">
    <source>
        <dbReference type="ARBA" id="ARBA00019707"/>
    </source>
</evidence>
<evidence type="ECO:0000256" key="7">
    <source>
        <dbReference type="ARBA" id="ARBA00048714"/>
    </source>
</evidence>
<dbReference type="AlphaFoldDB" id="W4LA26"/>
<dbReference type="HAMAP" id="MF_01255">
    <property type="entry name" value="Ectoine_synth"/>
    <property type="match status" value="1"/>
</dbReference>
<reference evidence="9 10" key="1">
    <citation type="journal article" date="2014" name="Nature">
        <title>An environmental bacterial taxon with a large and distinct metabolic repertoire.</title>
        <authorList>
            <person name="Wilson M.C."/>
            <person name="Mori T."/>
            <person name="Ruckert C."/>
            <person name="Uria A.R."/>
            <person name="Helf M.J."/>
            <person name="Takada K."/>
            <person name="Gernert C."/>
            <person name="Steffens U.A."/>
            <person name="Heycke N."/>
            <person name="Schmitt S."/>
            <person name="Rinke C."/>
            <person name="Helfrich E.J."/>
            <person name="Brachmann A.O."/>
            <person name="Gurgui C."/>
            <person name="Wakimoto T."/>
            <person name="Kracht M."/>
            <person name="Crusemann M."/>
            <person name="Hentschel U."/>
            <person name="Abe I."/>
            <person name="Matsunaga S."/>
            <person name="Kalinowski J."/>
            <person name="Takeyama H."/>
            <person name="Piel J."/>
        </authorList>
    </citation>
    <scope>NUCLEOTIDE SEQUENCE [LARGE SCALE GENOMIC DNA]</scope>
    <source>
        <strain evidence="10">TSY1</strain>
    </source>
</reference>
<dbReference type="InterPro" id="IPR011051">
    <property type="entry name" value="RmlC_Cupin_sf"/>
</dbReference>
<evidence type="ECO:0000256" key="1">
    <source>
        <dbReference type="ARBA" id="ARBA00005181"/>
    </source>
</evidence>
<dbReference type="PANTHER" id="PTHR39289">
    <property type="match status" value="1"/>
</dbReference>
<sequence>MIVRRLQDLIGTDRDVDHGNWVSRRLLLRKDGMGFSMHETILRAGTETSMWYQNHLEAVYCVEGEGEIEDLASGQIHRLEPGTLYALNAHDKHVVRATTDIRTVCVFYPPVTGREVHDENGTYPLIEED</sequence>
<comment type="caution">
    <text evidence="9">The sequence shown here is derived from an EMBL/GenBank/DDBJ whole genome shotgun (WGS) entry which is preliminary data.</text>
</comment>
<dbReference type="InterPro" id="IPR014710">
    <property type="entry name" value="RmlC-like_jellyroll"/>
</dbReference>
<dbReference type="UniPathway" id="UPA00067">
    <property type="reaction ID" value="UER00123"/>
</dbReference>
<evidence type="ECO:0000256" key="5">
    <source>
        <dbReference type="ARBA" id="ARBA00023239"/>
    </source>
</evidence>
<evidence type="ECO:0000256" key="2">
    <source>
        <dbReference type="ARBA" id="ARBA00009637"/>
    </source>
</evidence>
<comment type="function">
    <text evidence="8">Catalyzes the circularization of gamma-N-acetyl-alpha,gamma-diaminobutyric acid (ADABA) to ectoine (1,4,5,6-tetrahydro-2-methyl-4-pyrimidine carboxylic acid), which is an excellent osmoprotectant.</text>
</comment>
<evidence type="ECO:0000313" key="9">
    <source>
        <dbReference type="EMBL" id="ETW94764.1"/>
    </source>
</evidence>
<gene>
    <name evidence="8 9" type="primary">ectC</name>
    <name evidence="9" type="ORF">ETSY1_33480</name>
</gene>
<evidence type="ECO:0000256" key="8">
    <source>
        <dbReference type="HAMAP-Rule" id="MF_01255"/>
    </source>
</evidence>
<proteinExistence type="inferred from homology"/>
<dbReference type="SUPFAM" id="SSF51182">
    <property type="entry name" value="RmlC-like cupins"/>
    <property type="match status" value="1"/>
</dbReference>
<name>W4LA26_ENTF1</name>
<dbReference type="Proteomes" id="UP000019141">
    <property type="component" value="Unassembled WGS sequence"/>
</dbReference>
<accession>W4LA26</accession>
<dbReference type="HOGENOM" id="CLU_154525_0_0_7"/>
<dbReference type="EC" id="4.2.1.108" evidence="3 8"/>
<evidence type="ECO:0000256" key="6">
    <source>
        <dbReference type="ARBA" id="ARBA00033271"/>
    </source>
</evidence>
<keyword evidence="5 8" id="KW-0456">Lyase</keyword>
<comment type="catalytic activity">
    <reaction evidence="7 8">
        <text>(2S)-4-acetamido-2-aminobutanoate = L-ectoine + H2O</text>
        <dbReference type="Rhea" id="RHEA:17281"/>
        <dbReference type="ChEBI" id="CHEBI:15377"/>
        <dbReference type="ChEBI" id="CHEBI:58515"/>
        <dbReference type="ChEBI" id="CHEBI:58929"/>
        <dbReference type="EC" id="4.2.1.108"/>
    </reaction>
</comment>
<protein>
    <recommendedName>
        <fullName evidence="4 8">L-ectoine synthase</fullName>
        <ecNumber evidence="3 8">4.2.1.108</ecNumber>
    </recommendedName>
    <alternativeName>
        <fullName evidence="6 8">N-acetyldiaminobutyrate dehydratase</fullName>
    </alternativeName>
</protein>